<evidence type="ECO:0000259" key="1">
    <source>
        <dbReference type="Pfam" id="PF01872"/>
    </source>
</evidence>
<dbReference type="InterPro" id="IPR002734">
    <property type="entry name" value="RibDG_C"/>
</dbReference>
<dbReference type="Pfam" id="PF01872">
    <property type="entry name" value="RibD_C"/>
    <property type="match status" value="1"/>
</dbReference>
<feature type="domain" description="Bacterial bifunctional deaminase-reductase C-terminal" evidence="1">
    <location>
        <begin position="4"/>
        <end position="178"/>
    </location>
</feature>
<evidence type="ECO:0000313" key="2">
    <source>
        <dbReference type="EMBL" id="CAJ1928281.1"/>
    </source>
</evidence>
<accession>A0AAD2FD28</accession>
<dbReference type="GO" id="GO:0008703">
    <property type="term" value="F:5-amino-6-(5-phosphoribosylamino)uracil reductase activity"/>
    <property type="evidence" value="ECO:0007669"/>
    <property type="project" value="InterPro"/>
</dbReference>
<gene>
    <name evidence="2" type="ORF">CYCCA115_LOCUS1433</name>
</gene>
<dbReference type="Proteomes" id="UP001295423">
    <property type="component" value="Unassembled WGS sequence"/>
</dbReference>
<dbReference type="PANTHER" id="PTHR38011:SF11">
    <property type="entry name" value="2,5-DIAMINO-6-RIBOSYLAMINO-4(3H)-PYRIMIDINONE 5'-PHOSPHATE REDUCTASE"/>
    <property type="match status" value="1"/>
</dbReference>
<dbReference type="AlphaFoldDB" id="A0AAD2FD28"/>
<name>A0AAD2FD28_9STRA</name>
<protein>
    <recommendedName>
        <fullName evidence="1">Bacterial bifunctional deaminase-reductase C-terminal domain-containing protein</fullName>
    </recommendedName>
</protein>
<organism evidence="2 3">
    <name type="scientific">Cylindrotheca closterium</name>
    <dbReference type="NCBI Taxonomy" id="2856"/>
    <lineage>
        <taxon>Eukaryota</taxon>
        <taxon>Sar</taxon>
        <taxon>Stramenopiles</taxon>
        <taxon>Ochrophyta</taxon>
        <taxon>Bacillariophyta</taxon>
        <taxon>Bacillariophyceae</taxon>
        <taxon>Bacillariophycidae</taxon>
        <taxon>Bacillariales</taxon>
        <taxon>Bacillariaceae</taxon>
        <taxon>Cylindrotheca</taxon>
    </lineage>
</organism>
<reference evidence="2" key="1">
    <citation type="submission" date="2023-08" db="EMBL/GenBank/DDBJ databases">
        <authorList>
            <person name="Audoor S."/>
            <person name="Bilcke G."/>
        </authorList>
    </citation>
    <scope>NUCLEOTIDE SEQUENCE</scope>
</reference>
<dbReference type="InterPro" id="IPR024072">
    <property type="entry name" value="DHFR-like_dom_sf"/>
</dbReference>
<dbReference type="PANTHER" id="PTHR38011">
    <property type="entry name" value="DIHYDROFOLATE REDUCTASE FAMILY PROTEIN (AFU_ORTHOLOGUE AFUA_8G06820)"/>
    <property type="match status" value="1"/>
</dbReference>
<dbReference type="SUPFAM" id="SSF53597">
    <property type="entry name" value="Dihydrofolate reductase-like"/>
    <property type="match status" value="1"/>
</dbReference>
<proteinExistence type="predicted"/>
<dbReference type="InterPro" id="IPR050765">
    <property type="entry name" value="Riboflavin_Biosynth_HTPR"/>
</dbReference>
<dbReference type="GO" id="GO:0009231">
    <property type="term" value="P:riboflavin biosynthetic process"/>
    <property type="evidence" value="ECO:0007669"/>
    <property type="project" value="InterPro"/>
</dbReference>
<evidence type="ECO:0000313" key="3">
    <source>
        <dbReference type="Proteomes" id="UP001295423"/>
    </source>
</evidence>
<comment type="caution">
    <text evidence="2">The sequence shown here is derived from an EMBL/GenBank/DDBJ whole genome shotgun (WGS) entry which is preliminary data.</text>
</comment>
<sequence>MKGVTNIALSVDGFIADKDGSMEWLNNQPQIPGEDFGFKEFLKGVDCMIMGHKTFDTVAGFGEKLWAYGDKPIYVLTRGAVSNVIVPDWVPRTVTVTTVKSLQKFWLDLESSHPKFKTVYVDGGRTIQSLLRGGFIDRMTLTRVPILLGEGIPLFTASLGHNVNLKLLDTKPFPNGFIITTYQVINEI</sequence>
<dbReference type="Gene3D" id="3.40.430.10">
    <property type="entry name" value="Dihydrofolate Reductase, subunit A"/>
    <property type="match status" value="1"/>
</dbReference>
<dbReference type="EMBL" id="CAKOGP040000036">
    <property type="protein sequence ID" value="CAJ1928281.1"/>
    <property type="molecule type" value="Genomic_DNA"/>
</dbReference>
<keyword evidence="3" id="KW-1185">Reference proteome</keyword>